<sequence length="66" mass="8078">MTYLIIGFSFLVLSEIFTLTLLRRREETIEYYRSKDYEDLVFMKRVKKNSEMWAQAQAISNRFEEE</sequence>
<dbReference type="EMBL" id="FOTG01000003">
    <property type="protein sequence ID" value="SFL15676.1"/>
    <property type="molecule type" value="Genomic_DNA"/>
</dbReference>
<dbReference type="RefSeq" id="WP_039697037.1">
    <property type="nucleotide sequence ID" value="NZ_AUZH01000026.1"/>
</dbReference>
<name>A0A091BSN5_STREI</name>
<reference evidence="2 4" key="2">
    <citation type="submission" date="2016-10" db="EMBL/GenBank/DDBJ databases">
        <authorList>
            <person name="Varghese N."/>
            <person name="Submissions S."/>
        </authorList>
    </citation>
    <scope>NUCLEOTIDE SEQUENCE [LARGE SCALE GENOMIC DNA]</scope>
    <source>
        <strain evidence="2 4">JB1</strain>
    </source>
</reference>
<comment type="caution">
    <text evidence="1">The sequence shown here is derived from an EMBL/GenBank/DDBJ whole genome shotgun (WGS) entry which is preliminary data.</text>
</comment>
<evidence type="ECO:0000313" key="1">
    <source>
        <dbReference type="EMBL" id="KFN87450.1"/>
    </source>
</evidence>
<gene>
    <name evidence="1" type="ORF">H702_07270</name>
    <name evidence="2" type="ORF">SAMN02910290_00674</name>
</gene>
<evidence type="ECO:0000313" key="2">
    <source>
        <dbReference type="EMBL" id="SFL15676.1"/>
    </source>
</evidence>
<organism evidence="1 3">
    <name type="scientific">Streptococcus equinus JB1</name>
    <dbReference type="NCBI Taxonomy" id="1294274"/>
    <lineage>
        <taxon>Bacteria</taxon>
        <taxon>Bacillati</taxon>
        <taxon>Bacillota</taxon>
        <taxon>Bacilli</taxon>
        <taxon>Lactobacillales</taxon>
        <taxon>Streptococcaceae</taxon>
        <taxon>Streptococcus</taxon>
    </lineage>
</organism>
<dbReference type="EMBL" id="AUZH01000026">
    <property type="protein sequence ID" value="KFN87450.1"/>
    <property type="molecule type" value="Genomic_DNA"/>
</dbReference>
<keyword evidence="4" id="KW-1185">Reference proteome</keyword>
<protein>
    <submittedName>
        <fullName evidence="1">Uncharacterized protein</fullName>
    </submittedName>
</protein>
<evidence type="ECO:0000313" key="4">
    <source>
        <dbReference type="Proteomes" id="UP000182793"/>
    </source>
</evidence>
<accession>A0A091BSN5</accession>
<dbReference type="Proteomes" id="UP000182793">
    <property type="component" value="Unassembled WGS sequence"/>
</dbReference>
<dbReference type="Proteomes" id="UP000029382">
    <property type="component" value="Unassembled WGS sequence"/>
</dbReference>
<dbReference type="AlphaFoldDB" id="A0A091BSN5"/>
<proteinExistence type="predicted"/>
<evidence type="ECO:0000313" key="3">
    <source>
        <dbReference type="Proteomes" id="UP000029382"/>
    </source>
</evidence>
<reference evidence="1 3" key="1">
    <citation type="journal article" date="2014" name="Genome Announc.">
        <title>Draft Genome Sequences of Streptococcus bovis Strains ATCC 33317 and JB1.</title>
        <authorList>
            <person name="Benahmed F.H."/>
            <person name="Gopinath G.R."/>
            <person name="Harbottle H."/>
            <person name="Cotta M.A."/>
            <person name="Luo Y."/>
            <person name="Henderson C."/>
            <person name="Teri P."/>
            <person name="Soppet D."/>
            <person name="Rasmussen M."/>
            <person name="Whitehead T.R."/>
            <person name="Davidson M."/>
        </authorList>
    </citation>
    <scope>NUCLEOTIDE SEQUENCE [LARGE SCALE GENOMIC DNA]</scope>
    <source>
        <strain evidence="1 3">JB1</strain>
    </source>
</reference>